<accession>A0ACB8TTK5</accession>
<protein>
    <submittedName>
        <fullName evidence="1">Uncharacterized protein</fullName>
    </submittedName>
</protein>
<proteinExistence type="predicted"/>
<dbReference type="EMBL" id="MU274933">
    <property type="protein sequence ID" value="KAI0085271.1"/>
    <property type="molecule type" value="Genomic_DNA"/>
</dbReference>
<sequence length="76" mass="8472">MGLVCEAVMKRHMRVSFLFVITSAYPLSKLASDCSVRRGWRPQGRTGQGSTTNAAVNSSFLYVQYTSADSEWIHRG</sequence>
<gene>
    <name evidence="1" type="ORF">BDY19DRAFT_967114</name>
</gene>
<comment type="caution">
    <text evidence="1">The sequence shown here is derived from an EMBL/GenBank/DDBJ whole genome shotgun (WGS) entry which is preliminary data.</text>
</comment>
<keyword evidence="2" id="KW-1185">Reference proteome</keyword>
<evidence type="ECO:0000313" key="1">
    <source>
        <dbReference type="EMBL" id="KAI0085271.1"/>
    </source>
</evidence>
<reference evidence="1" key="1">
    <citation type="journal article" date="2021" name="Environ. Microbiol.">
        <title>Gene family expansions and transcriptome signatures uncover fungal adaptations to wood decay.</title>
        <authorList>
            <person name="Hage H."/>
            <person name="Miyauchi S."/>
            <person name="Viragh M."/>
            <person name="Drula E."/>
            <person name="Min B."/>
            <person name="Chaduli D."/>
            <person name="Navarro D."/>
            <person name="Favel A."/>
            <person name="Norest M."/>
            <person name="Lesage-Meessen L."/>
            <person name="Balint B."/>
            <person name="Merenyi Z."/>
            <person name="de Eugenio L."/>
            <person name="Morin E."/>
            <person name="Martinez A.T."/>
            <person name="Baldrian P."/>
            <person name="Stursova M."/>
            <person name="Martinez M.J."/>
            <person name="Novotny C."/>
            <person name="Magnuson J.K."/>
            <person name="Spatafora J.W."/>
            <person name="Maurice S."/>
            <person name="Pangilinan J."/>
            <person name="Andreopoulos W."/>
            <person name="LaButti K."/>
            <person name="Hundley H."/>
            <person name="Na H."/>
            <person name="Kuo A."/>
            <person name="Barry K."/>
            <person name="Lipzen A."/>
            <person name="Henrissat B."/>
            <person name="Riley R."/>
            <person name="Ahrendt S."/>
            <person name="Nagy L.G."/>
            <person name="Grigoriev I.V."/>
            <person name="Martin F."/>
            <person name="Rosso M.N."/>
        </authorList>
    </citation>
    <scope>NUCLEOTIDE SEQUENCE</scope>
    <source>
        <strain evidence="1">CBS 384.51</strain>
    </source>
</reference>
<organism evidence="1 2">
    <name type="scientific">Irpex rosettiformis</name>
    <dbReference type="NCBI Taxonomy" id="378272"/>
    <lineage>
        <taxon>Eukaryota</taxon>
        <taxon>Fungi</taxon>
        <taxon>Dikarya</taxon>
        <taxon>Basidiomycota</taxon>
        <taxon>Agaricomycotina</taxon>
        <taxon>Agaricomycetes</taxon>
        <taxon>Polyporales</taxon>
        <taxon>Irpicaceae</taxon>
        <taxon>Irpex</taxon>
    </lineage>
</organism>
<evidence type="ECO:0000313" key="2">
    <source>
        <dbReference type="Proteomes" id="UP001055072"/>
    </source>
</evidence>
<name>A0ACB8TTK5_9APHY</name>
<dbReference type="Proteomes" id="UP001055072">
    <property type="component" value="Unassembled WGS sequence"/>
</dbReference>